<gene>
    <name evidence="1" type="ORF">ACOLOM_LOCUS13772</name>
</gene>
<reference evidence="1" key="1">
    <citation type="submission" date="2021-06" db="EMBL/GenBank/DDBJ databases">
        <authorList>
            <person name="Kallberg Y."/>
            <person name="Tangrot J."/>
            <person name="Rosling A."/>
        </authorList>
    </citation>
    <scope>NUCLEOTIDE SEQUENCE</scope>
    <source>
        <strain evidence="1">CL356</strain>
    </source>
</reference>
<dbReference type="Proteomes" id="UP000789525">
    <property type="component" value="Unassembled WGS sequence"/>
</dbReference>
<keyword evidence="2" id="KW-1185">Reference proteome</keyword>
<accession>A0ACA9QZS0</accession>
<evidence type="ECO:0000313" key="2">
    <source>
        <dbReference type="Proteomes" id="UP000789525"/>
    </source>
</evidence>
<dbReference type="EMBL" id="CAJVPT010064721">
    <property type="protein sequence ID" value="CAG8770772.1"/>
    <property type="molecule type" value="Genomic_DNA"/>
</dbReference>
<name>A0ACA9QZS0_9GLOM</name>
<proteinExistence type="predicted"/>
<evidence type="ECO:0000313" key="1">
    <source>
        <dbReference type="EMBL" id="CAG8770772.1"/>
    </source>
</evidence>
<feature type="non-terminal residue" evidence="1">
    <location>
        <position position="155"/>
    </location>
</feature>
<organism evidence="1 2">
    <name type="scientific">Acaulospora colombiana</name>
    <dbReference type="NCBI Taxonomy" id="27376"/>
    <lineage>
        <taxon>Eukaryota</taxon>
        <taxon>Fungi</taxon>
        <taxon>Fungi incertae sedis</taxon>
        <taxon>Mucoromycota</taxon>
        <taxon>Glomeromycotina</taxon>
        <taxon>Glomeromycetes</taxon>
        <taxon>Diversisporales</taxon>
        <taxon>Acaulosporaceae</taxon>
        <taxon>Acaulospora</taxon>
    </lineage>
</organism>
<protein>
    <submittedName>
        <fullName evidence="1">9326_t:CDS:1</fullName>
    </submittedName>
</protein>
<comment type="caution">
    <text evidence="1">The sequence shown here is derived from an EMBL/GenBank/DDBJ whole genome shotgun (WGS) entry which is preliminary data.</text>
</comment>
<sequence length="155" mass="16556">NEEGQNGSALLDVVRASKATVLIGTSTHAGAFTEEVVKAMSKNNKHPIIMPLSNPSRLVEVEPKDALKWSEGKALIATALKSHQGESGERGEVNDSEGNLPPLLPDFGEAPEVNFEVALAVAKVAMDEGLANVDFGPEELRERAEAIRWTPAYPA</sequence>
<feature type="non-terminal residue" evidence="1">
    <location>
        <position position="1"/>
    </location>
</feature>